<name>A0ABT6WWJ2_9ACTN</name>
<dbReference type="RefSeq" id="WP_282765346.1">
    <property type="nucleotide sequence ID" value="NZ_JASCTH010000030.1"/>
</dbReference>
<evidence type="ECO:0000313" key="2">
    <source>
        <dbReference type="Proteomes" id="UP001241758"/>
    </source>
</evidence>
<accession>A0ABT6WWJ2</accession>
<reference evidence="1 2" key="1">
    <citation type="submission" date="2023-05" db="EMBL/GenBank/DDBJ databases">
        <title>Actinoplanes sp. NEAU-A12 genome sequencing.</title>
        <authorList>
            <person name="Wang Z.-S."/>
        </authorList>
    </citation>
    <scope>NUCLEOTIDE SEQUENCE [LARGE SCALE GENOMIC DNA]</scope>
    <source>
        <strain evidence="1 2">NEAU-A12</strain>
    </source>
</reference>
<keyword evidence="2" id="KW-1185">Reference proteome</keyword>
<comment type="caution">
    <text evidence="1">The sequence shown here is derived from an EMBL/GenBank/DDBJ whole genome shotgun (WGS) entry which is preliminary data.</text>
</comment>
<evidence type="ECO:0000313" key="1">
    <source>
        <dbReference type="EMBL" id="MDI6104085.1"/>
    </source>
</evidence>
<organism evidence="1 2">
    <name type="scientific">Actinoplanes sandaracinus</name>
    <dbReference type="NCBI Taxonomy" id="3045177"/>
    <lineage>
        <taxon>Bacteria</taxon>
        <taxon>Bacillati</taxon>
        <taxon>Actinomycetota</taxon>
        <taxon>Actinomycetes</taxon>
        <taxon>Micromonosporales</taxon>
        <taxon>Micromonosporaceae</taxon>
        <taxon>Actinoplanes</taxon>
    </lineage>
</organism>
<dbReference type="EMBL" id="JASCTH010000030">
    <property type="protein sequence ID" value="MDI6104085.1"/>
    <property type="molecule type" value="Genomic_DNA"/>
</dbReference>
<sequence length="118" mass="12732">MTDEPRLAILCARLGADTDPVRAVPAVRSMADRVVARLRSGDPVLEDDFDEIEDELMRAGYAAGLSSTRIYRPLLGDGRPVLEFLACPGGRCSRVELPDAPAECAVFAAPMTRTRLAS</sequence>
<gene>
    <name evidence="1" type="ORF">QLQ12_36390</name>
</gene>
<proteinExistence type="predicted"/>
<dbReference type="Proteomes" id="UP001241758">
    <property type="component" value="Unassembled WGS sequence"/>
</dbReference>
<protein>
    <submittedName>
        <fullName evidence="1">Uncharacterized protein</fullName>
    </submittedName>
</protein>